<dbReference type="AlphaFoldDB" id="W4Q571"/>
<evidence type="ECO:0000256" key="1">
    <source>
        <dbReference type="SAM" id="Coils"/>
    </source>
</evidence>
<evidence type="ECO:0000313" key="3">
    <source>
        <dbReference type="Proteomes" id="UP000018890"/>
    </source>
</evidence>
<dbReference type="OrthoDB" id="6399948at2"/>
<dbReference type="Pfam" id="PF02810">
    <property type="entry name" value="SEC-C"/>
    <property type="match status" value="1"/>
</dbReference>
<gene>
    <name evidence="2" type="ORF">JCM9140_2560</name>
</gene>
<organism evidence="2 3">
    <name type="scientific">Halalkalibacter wakoensis JCM 9140</name>
    <dbReference type="NCBI Taxonomy" id="1236970"/>
    <lineage>
        <taxon>Bacteria</taxon>
        <taxon>Bacillati</taxon>
        <taxon>Bacillota</taxon>
        <taxon>Bacilli</taxon>
        <taxon>Bacillales</taxon>
        <taxon>Bacillaceae</taxon>
        <taxon>Halalkalibacter</taxon>
    </lineage>
</organism>
<dbReference type="STRING" id="1236970.JCM9140_2560"/>
<evidence type="ECO:0000313" key="2">
    <source>
        <dbReference type="EMBL" id="GAE26489.1"/>
    </source>
</evidence>
<keyword evidence="3" id="KW-1185">Reference proteome</keyword>
<name>W4Q571_9BACI</name>
<reference evidence="2" key="1">
    <citation type="journal article" date="2014" name="Genome Announc.">
        <title>Draft Genome Sequences of Three Alkaliphilic Bacillus Strains, Bacillus wakoensis JCM 9140T, Bacillus akibai JCM 9157T, and Bacillus hemicellulosilyticus JCM 9152T.</title>
        <authorList>
            <person name="Yuki M."/>
            <person name="Oshima K."/>
            <person name="Suda W."/>
            <person name="Oshida Y."/>
            <person name="Kitamura K."/>
            <person name="Iida T."/>
            <person name="Hattori M."/>
            <person name="Ohkuma M."/>
        </authorList>
    </citation>
    <scope>NUCLEOTIDE SEQUENCE [LARGE SCALE GENOMIC DNA]</scope>
    <source>
        <strain evidence="2">JCM 9140</strain>
    </source>
</reference>
<dbReference type="RefSeq" id="WP_052002212.1">
    <property type="nucleotide sequence ID" value="NZ_BAUT01000025.1"/>
</dbReference>
<dbReference type="InterPro" id="IPR004027">
    <property type="entry name" value="SEC_C_motif"/>
</dbReference>
<sequence length="688" mass="80312">MTVTIQRNDPCLCGSGKKYKKCCMNKENVVQLQQVKEERFSQKKHRLTEKLRSFIDSKLSFNQEQTLLNQFKRRTDREISERAEQMFFDFWLYFFHRYENGLRGIEWFANEQASKLSEDELELIKVWASLQPRLVEAIDKTDSSIVFKDMLTQEILPVPFPSEQLHSFFPWYGTFALVEPVGEQYFFHGVNVMSSPEKIEQAKRKIEELQEKNQDQRTVLYDYYLEILTASIKNPDTVLREMREMSIYKIHADLLDEKKVAGYFYELGELTIDEWNETKMQAGWIKNWKVYKDSEIDEDVVMADVFGDVMIADQTLTFSCYSKETKEAFLAKLKEVDMYVGNVTEEQEMLTIPMKAELHNTMIKMGENVPPYVALYAQTVGMIDVERDIPKYDHLSLRELVKQNRVEEADRWLKQTEYHTYLMAEEEYGEVTFTADFNSIRKTLGLPLSPFVTGGASRKSSIDETNPQNEKPKLVTEEEAELYESLGFAPETFNTFYTEDILSFYNEKASGRAKNTVKKYRDSLYDIREALEHSGYENWAEVDDEFWEKVIVNDFYNINGPASKSHIKEFLSTVKMFTKWIDKKNKTKVAKDVAAFISTVEQELLDGAELVAHFIPFYRSHGAVNEKMSELARILRNIDGQYEEIIEGKFQVTKKNKSSLRLTALYDDNVSSFTAKLAPELIQFVHEA</sequence>
<comment type="caution">
    <text evidence="2">The sequence shown here is derived from an EMBL/GenBank/DDBJ whole genome shotgun (WGS) entry which is preliminary data.</text>
</comment>
<keyword evidence="1" id="KW-0175">Coiled coil</keyword>
<evidence type="ECO:0008006" key="4">
    <source>
        <dbReference type="Google" id="ProtNLM"/>
    </source>
</evidence>
<protein>
    <recommendedName>
        <fullName evidence="4">Core-binding (CB) domain-containing protein</fullName>
    </recommendedName>
</protein>
<dbReference type="SUPFAM" id="SSF103642">
    <property type="entry name" value="Sec-C motif"/>
    <property type="match status" value="1"/>
</dbReference>
<dbReference type="Proteomes" id="UP000018890">
    <property type="component" value="Unassembled WGS sequence"/>
</dbReference>
<proteinExistence type="predicted"/>
<accession>W4Q571</accession>
<feature type="coiled-coil region" evidence="1">
    <location>
        <begin position="192"/>
        <end position="219"/>
    </location>
</feature>
<dbReference type="Gene3D" id="3.10.450.50">
    <property type="match status" value="1"/>
</dbReference>
<dbReference type="EMBL" id="BAUT01000025">
    <property type="protein sequence ID" value="GAE26489.1"/>
    <property type="molecule type" value="Genomic_DNA"/>
</dbReference>